<feature type="binding site" description="axial binding residue" evidence="9">
    <location>
        <position position="55"/>
    </location>
    <ligand>
        <name>heme</name>
        <dbReference type="ChEBI" id="CHEBI:30413"/>
    </ligand>
    <ligandPart>
        <name>Fe</name>
        <dbReference type="ChEBI" id="CHEBI:18248"/>
    </ligandPart>
</feature>
<comment type="caution">
    <text evidence="9">Lacks conserved residue(s) required for the propagation of feature annotation.</text>
</comment>
<keyword evidence="9" id="KW-0408">Iron</keyword>
<dbReference type="PROSITE" id="PS52012">
    <property type="entry name" value="CFEM"/>
    <property type="match status" value="1"/>
</dbReference>
<keyword evidence="9" id="KW-0479">Metal-binding</keyword>
<evidence type="ECO:0000259" key="11">
    <source>
        <dbReference type="PROSITE" id="PS52012"/>
    </source>
</evidence>
<dbReference type="OrthoDB" id="3767534at2759"/>
<evidence type="ECO:0000256" key="2">
    <source>
        <dbReference type="ARBA" id="ARBA00004613"/>
    </source>
</evidence>
<comment type="similarity">
    <text evidence="3">Belongs to the RBT5 family.</text>
</comment>
<evidence type="ECO:0000256" key="1">
    <source>
        <dbReference type="ARBA" id="ARBA00004589"/>
    </source>
</evidence>
<evidence type="ECO:0000256" key="9">
    <source>
        <dbReference type="PROSITE-ProRule" id="PRU01356"/>
    </source>
</evidence>
<evidence type="ECO:0000256" key="3">
    <source>
        <dbReference type="ARBA" id="ARBA00010031"/>
    </source>
</evidence>
<evidence type="ECO:0000313" key="13">
    <source>
        <dbReference type="Proteomes" id="UP000672032"/>
    </source>
</evidence>
<evidence type="ECO:0000256" key="6">
    <source>
        <dbReference type="ARBA" id="ARBA00022729"/>
    </source>
</evidence>
<keyword evidence="5" id="KW-0472">Membrane</keyword>
<keyword evidence="7" id="KW-1015">Disulfide bond</keyword>
<keyword evidence="6 10" id="KW-0732">Signal</keyword>
<feature type="chain" id="PRO_5032813074" description="CFEM domain-containing protein" evidence="10">
    <location>
        <begin position="19"/>
        <end position="100"/>
    </location>
</feature>
<protein>
    <recommendedName>
        <fullName evidence="11">CFEM domain-containing protein</fullName>
    </recommendedName>
</protein>
<evidence type="ECO:0000256" key="8">
    <source>
        <dbReference type="ARBA" id="ARBA00023288"/>
    </source>
</evidence>
<sequence length="100" mass="9740">MKFSSIAICLGAASVVSARVASTQDACSTAVAAIPACGTPCINTAVLNYCTSTTDYSCECADATFTALKNSATSCVIAACGLATAGQVLTAVNAVCAACA</sequence>
<keyword evidence="5" id="KW-0325">Glycoprotein</keyword>
<dbReference type="AlphaFoldDB" id="A0A8A3PPB3"/>
<reference evidence="12" key="1">
    <citation type="submission" date="2020-10" db="EMBL/GenBank/DDBJ databases">
        <title>Genome Sequence of Monilinia vaccinii-corymbosi Sheds Light on Mummy Berry Disease Infection of Blueberry and Mating Type.</title>
        <authorList>
            <person name="Yow A.G."/>
            <person name="Zhang Y."/>
            <person name="Bansal K."/>
            <person name="Eacker S.M."/>
            <person name="Sullivan S."/>
            <person name="Liachko I."/>
            <person name="Cubeta M.A."/>
            <person name="Rollins J.A."/>
            <person name="Ashrafi H."/>
        </authorList>
    </citation>
    <scope>NUCLEOTIDE SEQUENCE</scope>
    <source>
        <strain evidence="12">RL-1</strain>
    </source>
</reference>
<keyword evidence="9" id="KW-0349">Heme</keyword>
<evidence type="ECO:0000256" key="5">
    <source>
        <dbReference type="ARBA" id="ARBA00022622"/>
    </source>
</evidence>
<keyword evidence="8" id="KW-0449">Lipoprotein</keyword>
<dbReference type="InterPro" id="IPR008427">
    <property type="entry name" value="Extracellular_membr_CFEM_dom"/>
</dbReference>
<dbReference type="Proteomes" id="UP000672032">
    <property type="component" value="Chromosome 8"/>
</dbReference>
<evidence type="ECO:0000313" key="12">
    <source>
        <dbReference type="EMBL" id="QSZ37337.1"/>
    </source>
</evidence>
<keyword evidence="13" id="KW-1185">Reference proteome</keyword>
<organism evidence="12 13">
    <name type="scientific">Monilinia vaccinii-corymbosi</name>
    <dbReference type="NCBI Taxonomy" id="61207"/>
    <lineage>
        <taxon>Eukaryota</taxon>
        <taxon>Fungi</taxon>
        <taxon>Dikarya</taxon>
        <taxon>Ascomycota</taxon>
        <taxon>Pezizomycotina</taxon>
        <taxon>Leotiomycetes</taxon>
        <taxon>Helotiales</taxon>
        <taxon>Sclerotiniaceae</taxon>
        <taxon>Monilinia</taxon>
    </lineage>
</organism>
<dbReference type="GO" id="GO:0046872">
    <property type="term" value="F:metal ion binding"/>
    <property type="evidence" value="ECO:0007669"/>
    <property type="project" value="UniProtKB-UniRule"/>
</dbReference>
<name>A0A8A3PPB3_9HELO</name>
<feature type="domain" description="CFEM" evidence="11">
    <location>
        <begin position="9"/>
        <end position="100"/>
    </location>
</feature>
<accession>A0A8A3PPB3</accession>
<dbReference type="EMBL" id="CP063412">
    <property type="protein sequence ID" value="QSZ37337.1"/>
    <property type="molecule type" value="Genomic_DNA"/>
</dbReference>
<keyword evidence="4" id="KW-0964">Secreted</keyword>
<evidence type="ECO:0000256" key="4">
    <source>
        <dbReference type="ARBA" id="ARBA00022525"/>
    </source>
</evidence>
<feature type="signal peptide" evidence="10">
    <location>
        <begin position="1"/>
        <end position="18"/>
    </location>
</feature>
<proteinExistence type="inferred from homology"/>
<evidence type="ECO:0000256" key="7">
    <source>
        <dbReference type="ARBA" id="ARBA00023157"/>
    </source>
</evidence>
<dbReference type="GO" id="GO:0005576">
    <property type="term" value="C:extracellular region"/>
    <property type="evidence" value="ECO:0007669"/>
    <property type="project" value="UniProtKB-SubCell"/>
</dbReference>
<dbReference type="GO" id="GO:0098552">
    <property type="term" value="C:side of membrane"/>
    <property type="evidence" value="ECO:0007669"/>
    <property type="project" value="UniProtKB-KW"/>
</dbReference>
<dbReference type="Pfam" id="PF05730">
    <property type="entry name" value="CFEM"/>
    <property type="match status" value="1"/>
</dbReference>
<comment type="subcellular location">
    <subcellularLocation>
        <location evidence="1">Membrane</location>
        <topology evidence="1">Lipid-anchor</topology>
        <topology evidence="1">GPI-anchor</topology>
    </subcellularLocation>
    <subcellularLocation>
        <location evidence="2">Secreted</location>
    </subcellularLocation>
</comment>
<gene>
    <name evidence="12" type="ORF">DSL72_009435</name>
</gene>
<evidence type="ECO:0000256" key="10">
    <source>
        <dbReference type="SAM" id="SignalP"/>
    </source>
</evidence>
<keyword evidence="5" id="KW-0336">GPI-anchor</keyword>